<feature type="transmembrane region" description="Helical" evidence="1">
    <location>
        <begin position="49"/>
        <end position="67"/>
    </location>
</feature>
<protein>
    <submittedName>
        <fullName evidence="2">Uncharacterized protein</fullName>
    </submittedName>
</protein>
<name>A0A517U1S1_9BACT</name>
<keyword evidence="1" id="KW-1133">Transmembrane helix</keyword>
<accession>A0A517U1S1</accession>
<reference evidence="2 3" key="1">
    <citation type="submission" date="2019-02" db="EMBL/GenBank/DDBJ databases">
        <title>Deep-cultivation of Planctomycetes and their phenomic and genomic characterization uncovers novel biology.</title>
        <authorList>
            <person name="Wiegand S."/>
            <person name="Jogler M."/>
            <person name="Boedeker C."/>
            <person name="Pinto D."/>
            <person name="Vollmers J."/>
            <person name="Rivas-Marin E."/>
            <person name="Kohn T."/>
            <person name="Peeters S.H."/>
            <person name="Heuer A."/>
            <person name="Rast P."/>
            <person name="Oberbeckmann S."/>
            <person name="Bunk B."/>
            <person name="Jeske O."/>
            <person name="Meyerdierks A."/>
            <person name="Storesund J.E."/>
            <person name="Kallscheuer N."/>
            <person name="Luecker S."/>
            <person name="Lage O.M."/>
            <person name="Pohl T."/>
            <person name="Merkel B.J."/>
            <person name="Hornburger P."/>
            <person name="Mueller R.-W."/>
            <person name="Bruemmer F."/>
            <person name="Labrenz M."/>
            <person name="Spormann A.M."/>
            <person name="Op den Camp H."/>
            <person name="Overmann J."/>
            <person name="Amann R."/>
            <person name="Jetten M.S.M."/>
            <person name="Mascher T."/>
            <person name="Medema M.H."/>
            <person name="Devos D.P."/>
            <person name="Kaster A.-K."/>
            <person name="Ovreas L."/>
            <person name="Rohde M."/>
            <person name="Galperin M.Y."/>
            <person name="Jogler C."/>
        </authorList>
    </citation>
    <scope>NUCLEOTIDE SEQUENCE [LARGE SCALE GENOMIC DNA]</scope>
    <source>
        <strain evidence="2 3">I41</strain>
    </source>
</reference>
<sequence>MLLNVSVLVAMAAIVAPWGGRGLVMLAGALLGGGIAVAFARSALRVGQATSYCATIGGATTGLLVAWSQFEWTHWEQGAAVMTGILLGTLIFCLSYTSLNGNDKPKQRSDDSHVD</sequence>
<evidence type="ECO:0000256" key="1">
    <source>
        <dbReference type="SAM" id="Phobius"/>
    </source>
</evidence>
<feature type="transmembrane region" description="Helical" evidence="1">
    <location>
        <begin position="79"/>
        <end position="99"/>
    </location>
</feature>
<dbReference type="EMBL" id="CP036339">
    <property type="protein sequence ID" value="QDT74567.1"/>
    <property type="molecule type" value="Genomic_DNA"/>
</dbReference>
<dbReference type="Proteomes" id="UP000317909">
    <property type="component" value="Chromosome"/>
</dbReference>
<dbReference type="AlphaFoldDB" id="A0A517U1S1"/>
<evidence type="ECO:0000313" key="2">
    <source>
        <dbReference type="EMBL" id="QDT74567.1"/>
    </source>
</evidence>
<gene>
    <name evidence="2" type="ORF">I41_37640</name>
</gene>
<evidence type="ECO:0000313" key="3">
    <source>
        <dbReference type="Proteomes" id="UP000317909"/>
    </source>
</evidence>
<proteinExistence type="predicted"/>
<organism evidence="2 3">
    <name type="scientific">Lacipirellula limnantheis</name>
    <dbReference type="NCBI Taxonomy" id="2528024"/>
    <lineage>
        <taxon>Bacteria</taxon>
        <taxon>Pseudomonadati</taxon>
        <taxon>Planctomycetota</taxon>
        <taxon>Planctomycetia</taxon>
        <taxon>Pirellulales</taxon>
        <taxon>Lacipirellulaceae</taxon>
        <taxon>Lacipirellula</taxon>
    </lineage>
</organism>
<feature type="transmembrane region" description="Helical" evidence="1">
    <location>
        <begin position="22"/>
        <end position="40"/>
    </location>
</feature>
<keyword evidence="1" id="KW-0472">Membrane</keyword>
<keyword evidence="3" id="KW-1185">Reference proteome</keyword>
<keyword evidence="1" id="KW-0812">Transmembrane</keyword>
<dbReference type="KEGG" id="llh:I41_37640"/>